<evidence type="ECO:0000256" key="3">
    <source>
        <dbReference type="ARBA" id="ARBA00023027"/>
    </source>
</evidence>
<sequence>MYKLNWSGKWLKIKGKYEVIFKMKIASVLPLKGELQEKLAKMTGAKVVTEASVAELAQAEIILGWDEKVSEVLSGENKIKWLQAWSAGVDNFPLAELAQKEIYLTTASGANAPGIAQQVLGYLLNFARKLHVSYDLQRAHQWEIPAGIMELTERKLLIVGTGSIGQSLAQLAQAFGMKVYGVNTYGHHVMNFNDCYAITELETVLPEADFVVNALPLTPHTKHTFSKHQFSAMSDKAYYISVGRGQTTDTSALETALKEGMIAGAALDVFEEEPLSKDSTLWDLPNILITAHTAGQTNFYAERIIDSFLLNFQYYQQGLAPAKNLVNYDLGY</sequence>
<dbReference type="Pfam" id="PF00389">
    <property type="entry name" value="2-Hacid_dh"/>
    <property type="match status" value="1"/>
</dbReference>
<dbReference type="EMBL" id="AZFH01000016">
    <property type="protein sequence ID" value="KRL82999.1"/>
    <property type="molecule type" value="Genomic_DNA"/>
</dbReference>
<dbReference type="CDD" id="cd05300">
    <property type="entry name" value="2-Hacid_dh_1"/>
    <property type="match status" value="1"/>
</dbReference>
<dbReference type="InterPro" id="IPR006139">
    <property type="entry name" value="D-isomer_2_OHA_DH_cat_dom"/>
</dbReference>
<keyword evidence="3" id="KW-0520">NAD</keyword>
<dbReference type="AlphaFoldDB" id="A0A0R1TNU2"/>
<evidence type="ECO:0000313" key="7">
    <source>
        <dbReference type="EMBL" id="KRL82999.1"/>
    </source>
</evidence>
<dbReference type="GO" id="GO:0016616">
    <property type="term" value="F:oxidoreductase activity, acting on the CH-OH group of donors, NAD or NADP as acceptor"/>
    <property type="evidence" value="ECO:0007669"/>
    <property type="project" value="InterPro"/>
</dbReference>
<dbReference type="STRING" id="1423740.FC36_GL000797"/>
<evidence type="ECO:0000256" key="2">
    <source>
        <dbReference type="ARBA" id="ARBA00023002"/>
    </source>
</evidence>
<feature type="domain" description="D-isomer specific 2-hydroxyacid dehydrogenase catalytic" evidence="5">
    <location>
        <begin position="49"/>
        <end position="327"/>
    </location>
</feature>
<gene>
    <name evidence="7" type="ORF">FC36_GL000797</name>
</gene>
<proteinExistence type="inferred from homology"/>
<reference evidence="7 8" key="1">
    <citation type="journal article" date="2015" name="Genome Announc.">
        <title>Expanding the biotechnology potential of lactobacilli through comparative genomics of 213 strains and associated genera.</title>
        <authorList>
            <person name="Sun Z."/>
            <person name="Harris H.M."/>
            <person name="McCann A."/>
            <person name="Guo C."/>
            <person name="Argimon S."/>
            <person name="Zhang W."/>
            <person name="Yang X."/>
            <person name="Jeffery I.B."/>
            <person name="Cooney J.C."/>
            <person name="Kagawa T.F."/>
            <person name="Liu W."/>
            <person name="Song Y."/>
            <person name="Salvetti E."/>
            <person name="Wrobel A."/>
            <person name="Rasinkangas P."/>
            <person name="Parkhill J."/>
            <person name="Rea M.C."/>
            <person name="O'Sullivan O."/>
            <person name="Ritari J."/>
            <person name="Douillard F.P."/>
            <person name="Paul Ross R."/>
            <person name="Yang R."/>
            <person name="Briner A.E."/>
            <person name="Felis G.E."/>
            <person name="de Vos W.M."/>
            <person name="Barrangou R."/>
            <person name="Klaenhammer T.R."/>
            <person name="Caufield P.W."/>
            <person name="Cui Y."/>
            <person name="Zhang H."/>
            <person name="O'Toole P.W."/>
        </authorList>
    </citation>
    <scope>NUCLEOTIDE SEQUENCE [LARGE SCALE GENOMIC DNA]</scope>
    <source>
        <strain evidence="7 8">DSM 15833</strain>
    </source>
</reference>
<dbReference type="Gene3D" id="3.40.50.720">
    <property type="entry name" value="NAD(P)-binding Rossmann-like Domain"/>
    <property type="match status" value="2"/>
</dbReference>
<comment type="similarity">
    <text evidence="1 4">Belongs to the D-isomer specific 2-hydroxyacid dehydrogenase family.</text>
</comment>
<comment type="caution">
    <text evidence="7">The sequence shown here is derived from an EMBL/GenBank/DDBJ whole genome shotgun (WGS) entry which is preliminary data.</text>
</comment>
<dbReference type="Proteomes" id="UP000051048">
    <property type="component" value="Unassembled WGS sequence"/>
</dbReference>
<dbReference type="PANTHER" id="PTHR43333">
    <property type="entry name" value="2-HACID_DH_C DOMAIN-CONTAINING PROTEIN"/>
    <property type="match status" value="1"/>
</dbReference>
<name>A0A0R1TNU2_9LACO</name>
<dbReference type="SUPFAM" id="SSF52283">
    <property type="entry name" value="Formate/glycerate dehydrogenase catalytic domain-like"/>
    <property type="match status" value="1"/>
</dbReference>
<dbReference type="InterPro" id="IPR006140">
    <property type="entry name" value="D-isomer_DH_NAD-bd"/>
</dbReference>
<dbReference type="PATRIC" id="fig|1423740.3.peg.844"/>
<dbReference type="InterPro" id="IPR036291">
    <property type="entry name" value="NAD(P)-bd_dom_sf"/>
</dbReference>
<keyword evidence="2 4" id="KW-0560">Oxidoreductase</keyword>
<dbReference type="SUPFAM" id="SSF51735">
    <property type="entry name" value="NAD(P)-binding Rossmann-fold domains"/>
    <property type="match status" value="1"/>
</dbReference>
<dbReference type="GO" id="GO:0051287">
    <property type="term" value="F:NAD binding"/>
    <property type="evidence" value="ECO:0007669"/>
    <property type="project" value="InterPro"/>
</dbReference>
<evidence type="ECO:0000256" key="1">
    <source>
        <dbReference type="ARBA" id="ARBA00005854"/>
    </source>
</evidence>
<accession>A0A0R1TNU2</accession>
<evidence type="ECO:0000259" key="5">
    <source>
        <dbReference type="Pfam" id="PF00389"/>
    </source>
</evidence>
<dbReference type="Pfam" id="PF02826">
    <property type="entry name" value="2-Hacid_dh_C"/>
    <property type="match status" value="1"/>
</dbReference>
<feature type="domain" description="D-isomer specific 2-hydroxyacid dehydrogenase NAD-binding" evidence="6">
    <location>
        <begin position="121"/>
        <end position="294"/>
    </location>
</feature>
<organism evidence="7 8">
    <name type="scientific">Ligilactobacillus equi DSM 15833 = JCM 10991</name>
    <dbReference type="NCBI Taxonomy" id="1423740"/>
    <lineage>
        <taxon>Bacteria</taxon>
        <taxon>Bacillati</taxon>
        <taxon>Bacillota</taxon>
        <taxon>Bacilli</taxon>
        <taxon>Lactobacillales</taxon>
        <taxon>Lactobacillaceae</taxon>
        <taxon>Ligilactobacillus</taxon>
    </lineage>
</organism>
<dbReference type="PANTHER" id="PTHR43333:SF1">
    <property type="entry name" value="D-ISOMER SPECIFIC 2-HYDROXYACID DEHYDROGENASE NAD-BINDING DOMAIN-CONTAINING PROTEIN"/>
    <property type="match status" value="1"/>
</dbReference>
<protein>
    <submittedName>
        <fullName evidence="7">D-isomer specific 2-hydroxyacid dehydrogenase nad-binding protein</fullName>
    </submittedName>
</protein>
<evidence type="ECO:0000259" key="6">
    <source>
        <dbReference type="Pfam" id="PF02826"/>
    </source>
</evidence>
<evidence type="ECO:0000256" key="4">
    <source>
        <dbReference type="RuleBase" id="RU003719"/>
    </source>
</evidence>
<evidence type="ECO:0000313" key="8">
    <source>
        <dbReference type="Proteomes" id="UP000051048"/>
    </source>
</evidence>